<reference evidence="2" key="1">
    <citation type="journal article" date="2022" name="IScience">
        <title>Evolution of zygomycete secretomes and the origins of terrestrial fungal ecologies.</title>
        <authorList>
            <person name="Chang Y."/>
            <person name="Wang Y."/>
            <person name="Mondo S."/>
            <person name="Ahrendt S."/>
            <person name="Andreopoulos W."/>
            <person name="Barry K."/>
            <person name="Beard J."/>
            <person name="Benny G.L."/>
            <person name="Blankenship S."/>
            <person name="Bonito G."/>
            <person name="Cuomo C."/>
            <person name="Desiro A."/>
            <person name="Gervers K.A."/>
            <person name="Hundley H."/>
            <person name="Kuo A."/>
            <person name="LaButti K."/>
            <person name="Lang B.F."/>
            <person name="Lipzen A."/>
            <person name="O'Donnell K."/>
            <person name="Pangilinan J."/>
            <person name="Reynolds N."/>
            <person name="Sandor L."/>
            <person name="Smith M.E."/>
            <person name="Tsang A."/>
            <person name="Grigoriev I.V."/>
            <person name="Stajich J.E."/>
            <person name="Spatafora J.W."/>
        </authorList>
    </citation>
    <scope>NUCLEOTIDE SEQUENCE</scope>
    <source>
        <strain evidence="2">RSA 2281</strain>
    </source>
</reference>
<proteinExistence type="predicted"/>
<feature type="region of interest" description="Disordered" evidence="1">
    <location>
        <begin position="110"/>
        <end position="175"/>
    </location>
</feature>
<accession>A0AAD5K197</accession>
<name>A0AAD5K197_9FUNG</name>
<keyword evidence="3" id="KW-1185">Reference proteome</keyword>
<organism evidence="2 3">
    <name type="scientific">Phascolomyces articulosus</name>
    <dbReference type="NCBI Taxonomy" id="60185"/>
    <lineage>
        <taxon>Eukaryota</taxon>
        <taxon>Fungi</taxon>
        <taxon>Fungi incertae sedis</taxon>
        <taxon>Mucoromycota</taxon>
        <taxon>Mucoromycotina</taxon>
        <taxon>Mucoromycetes</taxon>
        <taxon>Mucorales</taxon>
        <taxon>Lichtheimiaceae</taxon>
        <taxon>Phascolomyces</taxon>
    </lineage>
</organism>
<dbReference type="AlphaFoldDB" id="A0AAD5K197"/>
<protein>
    <submittedName>
        <fullName evidence="2">Uncharacterized protein</fullName>
    </submittedName>
</protein>
<comment type="caution">
    <text evidence="2">The sequence shown here is derived from an EMBL/GenBank/DDBJ whole genome shotgun (WGS) entry which is preliminary data.</text>
</comment>
<evidence type="ECO:0000256" key="1">
    <source>
        <dbReference type="SAM" id="MobiDB-lite"/>
    </source>
</evidence>
<evidence type="ECO:0000313" key="3">
    <source>
        <dbReference type="Proteomes" id="UP001209540"/>
    </source>
</evidence>
<evidence type="ECO:0000313" key="2">
    <source>
        <dbReference type="EMBL" id="KAI9264335.1"/>
    </source>
</evidence>
<gene>
    <name evidence="2" type="ORF">BDA99DRAFT_53905</name>
</gene>
<dbReference type="Proteomes" id="UP001209540">
    <property type="component" value="Unassembled WGS sequence"/>
</dbReference>
<feature type="compositionally biased region" description="Low complexity" evidence="1">
    <location>
        <begin position="116"/>
        <end position="169"/>
    </location>
</feature>
<dbReference type="EMBL" id="JAIXMP010000012">
    <property type="protein sequence ID" value="KAI9264335.1"/>
    <property type="molecule type" value="Genomic_DNA"/>
</dbReference>
<sequence>MTNKRKRTPGEGKRKRVANDAQWCLRNVETLNLQGFATQFGLDKQYATKRYQDIVKKYTDEETRESLLQDLKGWKKSVASTEFWQEQERRIALAITRSACSRFVNQTIQEKFPRGSSNNNNGSSSNNDNDNNNNNNNNNNNGSSSDASSGISHNNNNNSSLENDDSGSSTPMEEYNDPFMIKDINVSDLFQQYRQYISSHYSSFIIKKDIQEIMAATDILFLAPSDHSVY</sequence>
<reference evidence="2" key="2">
    <citation type="submission" date="2023-02" db="EMBL/GenBank/DDBJ databases">
        <authorList>
            <consortium name="DOE Joint Genome Institute"/>
            <person name="Mondo S.J."/>
            <person name="Chang Y."/>
            <person name="Wang Y."/>
            <person name="Ahrendt S."/>
            <person name="Andreopoulos W."/>
            <person name="Barry K."/>
            <person name="Beard J."/>
            <person name="Benny G.L."/>
            <person name="Blankenship S."/>
            <person name="Bonito G."/>
            <person name="Cuomo C."/>
            <person name="Desiro A."/>
            <person name="Gervers K.A."/>
            <person name="Hundley H."/>
            <person name="Kuo A."/>
            <person name="LaButti K."/>
            <person name="Lang B.F."/>
            <person name="Lipzen A."/>
            <person name="O'Donnell K."/>
            <person name="Pangilinan J."/>
            <person name="Reynolds N."/>
            <person name="Sandor L."/>
            <person name="Smith M.W."/>
            <person name="Tsang A."/>
            <person name="Grigoriev I.V."/>
            <person name="Stajich J.E."/>
            <person name="Spatafora J.W."/>
        </authorList>
    </citation>
    <scope>NUCLEOTIDE SEQUENCE</scope>
    <source>
        <strain evidence="2">RSA 2281</strain>
    </source>
</reference>